<reference evidence="4 5" key="1">
    <citation type="submission" date="2019-03" db="EMBL/GenBank/DDBJ databases">
        <title>Draft genome sequences of novel Actinobacteria.</title>
        <authorList>
            <person name="Sahin N."/>
            <person name="Ay H."/>
            <person name="Saygin H."/>
        </authorList>
    </citation>
    <scope>NUCLEOTIDE SEQUENCE [LARGE SCALE GENOMIC DNA]</scope>
    <source>
        <strain evidence="4 5">DSM 41900</strain>
    </source>
</reference>
<name>A0A4R4T356_9ACTN</name>
<dbReference type="OrthoDB" id="3808044at2"/>
<feature type="compositionally biased region" description="Low complexity" evidence="1">
    <location>
        <begin position="113"/>
        <end position="126"/>
    </location>
</feature>
<dbReference type="InterPro" id="IPR059113">
    <property type="entry name" value="Znf_ribbon"/>
</dbReference>
<keyword evidence="2" id="KW-0472">Membrane</keyword>
<evidence type="ECO:0000259" key="3">
    <source>
        <dbReference type="Pfam" id="PF13248"/>
    </source>
</evidence>
<dbReference type="Proteomes" id="UP000295345">
    <property type="component" value="Unassembled WGS sequence"/>
</dbReference>
<dbReference type="Gene3D" id="2.60.120.260">
    <property type="entry name" value="Galactose-binding domain-like"/>
    <property type="match status" value="1"/>
</dbReference>
<evidence type="ECO:0000256" key="1">
    <source>
        <dbReference type="SAM" id="MobiDB-lite"/>
    </source>
</evidence>
<dbReference type="RefSeq" id="WP_132820143.1">
    <property type="nucleotide sequence ID" value="NZ_SMKI01000283.1"/>
</dbReference>
<dbReference type="AlphaFoldDB" id="A0A4R4T356"/>
<comment type="caution">
    <text evidence="4">The sequence shown here is derived from an EMBL/GenBank/DDBJ whole genome shotgun (WGS) entry which is preliminary data.</text>
</comment>
<keyword evidence="5" id="KW-1185">Reference proteome</keyword>
<evidence type="ECO:0000313" key="4">
    <source>
        <dbReference type="EMBL" id="TDC71331.1"/>
    </source>
</evidence>
<evidence type="ECO:0000313" key="5">
    <source>
        <dbReference type="Proteomes" id="UP000295345"/>
    </source>
</evidence>
<feature type="region of interest" description="Disordered" evidence="1">
    <location>
        <begin position="113"/>
        <end position="133"/>
    </location>
</feature>
<dbReference type="Pfam" id="PF13248">
    <property type="entry name" value="Zn_ribbon_3"/>
    <property type="match status" value="1"/>
</dbReference>
<dbReference type="InterPro" id="IPR008979">
    <property type="entry name" value="Galactose-bd-like_sf"/>
</dbReference>
<feature type="region of interest" description="Disordered" evidence="1">
    <location>
        <begin position="34"/>
        <end position="100"/>
    </location>
</feature>
<feature type="transmembrane region" description="Helical" evidence="2">
    <location>
        <begin position="215"/>
        <end position="235"/>
    </location>
</feature>
<dbReference type="SUPFAM" id="SSF49785">
    <property type="entry name" value="Galactose-binding domain-like"/>
    <property type="match status" value="1"/>
</dbReference>
<dbReference type="InterPro" id="IPR057561">
    <property type="entry name" value="NADase_transloc"/>
</dbReference>
<feature type="compositionally biased region" description="Low complexity" evidence="1">
    <location>
        <begin position="34"/>
        <end position="65"/>
    </location>
</feature>
<feature type="compositionally biased region" description="Pro residues" evidence="1">
    <location>
        <begin position="66"/>
        <end position="78"/>
    </location>
</feature>
<keyword evidence="2" id="KW-1133">Transmembrane helix</keyword>
<gene>
    <name evidence="4" type="ORF">E1283_23625</name>
</gene>
<evidence type="ECO:0000256" key="2">
    <source>
        <dbReference type="SAM" id="Phobius"/>
    </source>
</evidence>
<dbReference type="EMBL" id="SMKI01000283">
    <property type="protein sequence ID" value="TDC71331.1"/>
    <property type="molecule type" value="Genomic_DNA"/>
</dbReference>
<proteinExistence type="predicted"/>
<accession>A0A4R4T356</accession>
<sequence>MTTRNCPECGTPAEPGQAFCEACGAVLGWSDSPARAGAVASDAASASGGNRAVTREGPGAAGTAPPAAPVAPATPTPGDPLADETETAPQARVTTPDDAMSDRARQLLVPVADPAGAADPPAASPVLPGRPDAVRPQVRSVDQEPGVHGGLPCPWCGTANRPDRHYCARCAMPMTGDEDARGVRRPWWRRLLDGRDREAPWAGERPRLRRGFEHILRWLVAALVLTLLVILAVRIPDGVRATRDHFARRGPVEPARFDALHSYEDHPADLAFDKLNDTWWGPGVSQSGEGEWIEASFAEPTRLLDVIITPGVSTRTDQLRESALPHRVEARITTEDGSTTTRELTLDQGLGPQRRQFRAEGVTSVRFTILSSYGASADRQVAIAEIEFFGPSSGNRL</sequence>
<dbReference type="NCBIfam" id="NF047619">
    <property type="entry name" value="NADase_discoid"/>
    <property type="match status" value="1"/>
</dbReference>
<organism evidence="4 5">
    <name type="scientific">Streptomyces hainanensis</name>
    <dbReference type="NCBI Taxonomy" id="402648"/>
    <lineage>
        <taxon>Bacteria</taxon>
        <taxon>Bacillati</taxon>
        <taxon>Actinomycetota</taxon>
        <taxon>Actinomycetes</taxon>
        <taxon>Kitasatosporales</taxon>
        <taxon>Streptomycetaceae</taxon>
        <taxon>Streptomyces</taxon>
    </lineage>
</organism>
<keyword evidence="2" id="KW-0812">Transmembrane</keyword>
<feature type="domain" description="Putative zinc-ribbon" evidence="3">
    <location>
        <begin position="3"/>
        <end position="27"/>
    </location>
</feature>
<protein>
    <submittedName>
        <fullName evidence="4">Zinc ribbon domain-containing protein</fullName>
    </submittedName>
</protein>